<evidence type="ECO:0000313" key="3">
    <source>
        <dbReference type="EMBL" id="KTB05427.1"/>
    </source>
</evidence>
<evidence type="ECO:0000256" key="2">
    <source>
        <dbReference type="SAM" id="MobiDB-lite"/>
    </source>
</evidence>
<dbReference type="VEuPathDB" id="FungiDB:GWK60_I01573"/>
<keyword evidence="3" id="KW-0645">Protease</keyword>
<reference evidence="3 4" key="1">
    <citation type="submission" date="2015-10" db="EMBL/GenBank/DDBJ databases">
        <title>Draft genomes sequences of Candida glabrata isolates 1A, 1B, 2A, 2B, 3A and 3B.</title>
        <authorList>
            <person name="Haavelsrud O.E."/>
            <person name="Gaustad P."/>
        </authorList>
    </citation>
    <scope>NUCLEOTIDE SEQUENCE [LARGE SCALE GENOMIC DNA]</scope>
    <source>
        <strain evidence="3">910700640</strain>
    </source>
</reference>
<comment type="subcellular location">
    <subcellularLocation>
        <location evidence="1">Cell membrane</location>
        <topology evidence="1">Peripheral membrane protein</topology>
        <orientation evidence="1">Cytoplasmic side</orientation>
    </subcellularLocation>
</comment>
<dbReference type="GO" id="GO:0016540">
    <property type="term" value="P:protein autoprocessing"/>
    <property type="evidence" value="ECO:0007669"/>
    <property type="project" value="EnsemblFungi"/>
</dbReference>
<feature type="compositionally biased region" description="Basic and acidic residues" evidence="2">
    <location>
        <begin position="37"/>
        <end position="49"/>
    </location>
</feature>
<gene>
    <name evidence="3" type="ORF">AO440_002601</name>
</gene>
<keyword evidence="1" id="KW-1003">Cell membrane</keyword>
<dbReference type="PIRSF" id="PIRSF011716">
    <property type="entry name" value="Peptidase_S64_Ssy5"/>
    <property type="match status" value="1"/>
</dbReference>
<comment type="similarity">
    <text evidence="1">Belongs to the peptidase S64 family.</text>
</comment>
<keyword evidence="3" id="KW-0378">Hydrolase</keyword>
<dbReference type="VEuPathDB" id="FungiDB:GVI51_I05907"/>
<dbReference type="Proteomes" id="UP000054886">
    <property type="component" value="Unassembled WGS sequence"/>
</dbReference>
<name>A0A0W0DMZ7_CANGB</name>
<proteinExistence type="inferred from homology"/>
<dbReference type="InterPro" id="IPR009003">
    <property type="entry name" value="Peptidase_S1_PA"/>
</dbReference>
<feature type="compositionally biased region" description="Low complexity" evidence="2">
    <location>
        <begin position="50"/>
        <end position="62"/>
    </location>
</feature>
<dbReference type="SUPFAM" id="SSF50494">
    <property type="entry name" value="Trypsin-like serine proteases"/>
    <property type="match status" value="1"/>
</dbReference>
<dbReference type="GO" id="GO:0043200">
    <property type="term" value="P:response to amino acid"/>
    <property type="evidence" value="ECO:0007669"/>
    <property type="project" value="EnsemblFungi"/>
</dbReference>
<accession>A0A0W0DMZ7</accession>
<sequence length="680" mass="76251">MVKKLFGFNKKNGIRGDSESDKEKNEGVGSRNNSTDNKVESSIHDDRSTRISSSVQSSSIFSKGRRTYNSGDSSLRSSTGKNANPVNEYRDLGTPLRIIDSSRYASLATVNEEEQSTTDQSLDCPVVYSNQNSNKEILTMSNESHYLVKAIKNLENNLLDLMDDVHQNVTNISRAVICATEYFKNFIQETSLPSLTNGTVNYRVKMESCPSVRGITKIIFHFYDNLLNTEAYSNSRSILFRRYLSFLKKLEIQQDTTERDAQAMVLPSLKIFPIDDSCNLPHKDRIYEIMEDIIKSDTKLLSEDEGSFIAAVLRGVEKDASILSIVFGLPTIRQEHQEMIKALYGLFPDVHFYCIQDYIKPAATTAIMPELKGTQQLNNINKEEQSYRFSPPYRTLENGNTPPISLSISTQNSLKMSGTLGGYVYPQVDSDSKLAQYAGATFAITCAHVVLAESQDYPEVAVPSRVLQKSYHKTLLEESSRYPQGSKEQRAFADEALQVERSMKLQNQEKFGQVVWGERSIINQRLSDFAIIKVNPSMDCKNFLGNNLAQVPDPTLKFENVYVKKKIMKIQPGTKVFKIGASTGYTTGVVNAVKLIYWADGKLQSSEFIVSSPQPLFASGGDSGAWILTKLEDRVGLGVLGMLHSYDGERKQFGLFTPIGDILERLHTVTGIYWDIDRMA</sequence>
<keyword evidence="1" id="KW-0472">Membrane</keyword>
<dbReference type="VEuPathDB" id="FungiDB:CAGL0I06116g"/>
<dbReference type="VEuPathDB" id="FungiDB:B1J91_I06116g"/>
<dbReference type="InterPro" id="IPR012985">
    <property type="entry name" value="Peptidase_S64_Ssy5"/>
</dbReference>
<organism evidence="3 4">
    <name type="scientific">Candida glabrata</name>
    <name type="common">Yeast</name>
    <name type="synonym">Torulopsis glabrata</name>
    <dbReference type="NCBI Taxonomy" id="5478"/>
    <lineage>
        <taxon>Eukaryota</taxon>
        <taxon>Fungi</taxon>
        <taxon>Dikarya</taxon>
        <taxon>Ascomycota</taxon>
        <taxon>Saccharomycotina</taxon>
        <taxon>Saccharomycetes</taxon>
        <taxon>Saccharomycetales</taxon>
        <taxon>Saccharomycetaceae</taxon>
        <taxon>Nakaseomyces</taxon>
    </lineage>
</organism>
<comment type="function">
    <text evidence="1">Protease component of the SPS-sensor system, which regulates the expression of several amino acid-metabolizing enzymes and amino acid- and peptide-permeases in response to extracellular amino acid levels by controlling the activity of two transcription factors, STP1 and STP2. Catalyzes the activation of these transcription factors, which are synthesized as latent cytoplasmic precursors, by proteolytic removal of an N-terminal inhibitory domain containing cytoplasmic retention motifs. SSY5 binds as an inactive protease complex to STP1. In response to extracellular amino acids and dependent on the other SPS-sensor components, the inhibitory propeptide is induced to dissociate, and thereby enables the catalytic domain to process STP1.</text>
</comment>
<dbReference type="GO" id="GO:0004252">
    <property type="term" value="F:serine-type endopeptidase activity"/>
    <property type="evidence" value="ECO:0007669"/>
    <property type="project" value="EnsemblFungi"/>
</dbReference>
<dbReference type="EMBL" id="LLZZ01000113">
    <property type="protein sequence ID" value="KTB05427.1"/>
    <property type="molecule type" value="Genomic_DNA"/>
</dbReference>
<feature type="region of interest" description="Disordered" evidence="2">
    <location>
        <begin position="1"/>
        <end position="89"/>
    </location>
</feature>
<feature type="compositionally biased region" description="Basic and acidic residues" evidence="2">
    <location>
        <begin position="14"/>
        <end position="26"/>
    </location>
</feature>
<evidence type="ECO:0000256" key="1">
    <source>
        <dbReference type="PIRNR" id="PIRNR011716"/>
    </source>
</evidence>
<feature type="compositionally biased region" description="Polar residues" evidence="2">
    <location>
        <begin position="67"/>
        <end position="85"/>
    </location>
</feature>
<dbReference type="GO" id="GO:0005886">
    <property type="term" value="C:plasma membrane"/>
    <property type="evidence" value="ECO:0007669"/>
    <property type="project" value="UniProtKB-SubCell"/>
</dbReference>
<comment type="subunit">
    <text evidence="1">Component of the plasma membrane SPS (SSY1-PTR3-SSY5) amino acid sensor complex.</text>
</comment>
<dbReference type="AlphaFoldDB" id="A0A0W0DMZ7"/>
<evidence type="ECO:0000313" key="4">
    <source>
        <dbReference type="Proteomes" id="UP000054886"/>
    </source>
</evidence>
<comment type="caution">
    <text evidence="3">The sequence shown here is derived from an EMBL/GenBank/DDBJ whole genome shotgun (WGS) entry which is preliminary data.</text>
</comment>
<dbReference type="Pfam" id="PF08192">
    <property type="entry name" value="Peptidase_S64"/>
    <property type="match status" value="1"/>
</dbReference>
<protein>
    <recommendedName>
        <fullName evidence="1">SPS-sensor serine protease component SSY5</fullName>
    </recommendedName>
    <alternativeName>
        <fullName evidence="1">Endoprotease SSY5</fullName>
    </alternativeName>
</protein>